<dbReference type="AlphaFoldDB" id="A0A0B4EWT6"/>
<proteinExistence type="predicted"/>
<dbReference type="HOGENOM" id="CLU_108126_0_0_1"/>
<accession>A0A0B4EWT6</accession>
<reference evidence="1 2" key="1">
    <citation type="journal article" date="2014" name="Proc. Natl. Acad. Sci. U.S.A.">
        <title>Trajectory and genomic determinants of fungal-pathogen speciation and host adaptation.</title>
        <authorList>
            <person name="Hu X."/>
            <person name="Xiao G."/>
            <person name="Zheng P."/>
            <person name="Shang Y."/>
            <person name="Su Y."/>
            <person name="Zhang X."/>
            <person name="Liu X."/>
            <person name="Zhan S."/>
            <person name="St Leger R.J."/>
            <person name="Wang C."/>
        </authorList>
    </citation>
    <scope>NUCLEOTIDE SEQUENCE [LARGE SCALE GENOMIC DNA]</scope>
    <source>
        <strain evidence="1 2">ARSEF 549</strain>
    </source>
</reference>
<dbReference type="Proteomes" id="UP000031186">
    <property type="component" value="Unassembled WGS sequence"/>
</dbReference>
<organism evidence="1 2">
    <name type="scientific">Metarhizium anisopliae (strain ARSEF 549)</name>
    <dbReference type="NCBI Taxonomy" id="3151832"/>
    <lineage>
        <taxon>Eukaryota</taxon>
        <taxon>Fungi</taxon>
        <taxon>Dikarya</taxon>
        <taxon>Ascomycota</taxon>
        <taxon>Pezizomycotina</taxon>
        <taxon>Sordariomycetes</taxon>
        <taxon>Hypocreomycetidae</taxon>
        <taxon>Hypocreales</taxon>
        <taxon>Clavicipitaceae</taxon>
        <taxon>Metarhizium</taxon>
    </lineage>
</organism>
<dbReference type="InterPro" id="IPR043519">
    <property type="entry name" value="NT_sf"/>
</dbReference>
<dbReference type="EMBL" id="AZNF01000021">
    <property type="protein sequence ID" value="KID60167.1"/>
    <property type="molecule type" value="Genomic_DNA"/>
</dbReference>
<protein>
    <submittedName>
        <fullName evidence="1">Uncharacterized protein</fullName>
    </submittedName>
</protein>
<comment type="caution">
    <text evidence="1">The sequence shown here is derived from an EMBL/GenBank/DDBJ whole genome shotgun (WGS) entry which is preliminary data.</text>
</comment>
<evidence type="ECO:0000313" key="2">
    <source>
        <dbReference type="Proteomes" id="UP000031186"/>
    </source>
</evidence>
<gene>
    <name evidence="1" type="ORF">MAN_10197</name>
</gene>
<evidence type="ECO:0000313" key="1">
    <source>
        <dbReference type="EMBL" id="KID60167.1"/>
    </source>
</evidence>
<sequence>MIARLKERTPRGQTAVLPPPPMKDLYDCAMYLHSHLKARRVDYYFCGGFACINVGMAARSTSDIDIAVPNGPNGFGVLLDIFSGPPFIQDQSGILPKNSYYFYVEASGNFVEVDGIIAGFMAFPEVDKAKIVQAGYKMQLNFLDPTNLLMLKLSSWANETRRNGPKKFGDMSDITSIRDLLISNEKSVDLVGLQGDMAKGLRIWIKEFNDLTTWRKLDKGCKD</sequence>
<dbReference type="SUPFAM" id="SSF81301">
    <property type="entry name" value="Nucleotidyltransferase"/>
    <property type="match status" value="1"/>
</dbReference>
<keyword evidence="2" id="KW-1185">Reference proteome</keyword>
<name>A0A0B4EWT6_METAF</name>
<feature type="non-terminal residue" evidence="1">
    <location>
        <position position="1"/>
    </location>
</feature>
<dbReference type="VEuPathDB" id="FungiDB:MAN_10197"/>